<proteinExistence type="predicted"/>
<organism evidence="1 2">
    <name type="scientific">Phlyctema vagabunda</name>
    <dbReference type="NCBI Taxonomy" id="108571"/>
    <lineage>
        <taxon>Eukaryota</taxon>
        <taxon>Fungi</taxon>
        <taxon>Dikarya</taxon>
        <taxon>Ascomycota</taxon>
        <taxon>Pezizomycotina</taxon>
        <taxon>Leotiomycetes</taxon>
        <taxon>Helotiales</taxon>
        <taxon>Dermateaceae</taxon>
        <taxon>Phlyctema</taxon>
    </lineage>
</organism>
<gene>
    <name evidence="1" type="ORF">PVAG01_04200</name>
</gene>
<dbReference type="Proteomes" id="UP001629113">
    <property type="component" value="Unassembled WGS sequence"/>
</dbReference>
<evidence type="ECO:0000313" key="2">
    <source>
        <dbReference type="Proteomes" id="UP001629113"/>
    </source>
</evidence>
<dbReference type="EMBL" id="JBFCZG010000003">
    <property type="protein sequence ID" value="KAL3424919.1"/>
    <property type="molecule type" value="Genomic_DNA"/>
</dbReference>
<protein>
    <submittedName>
        <fullName evidence="1">Uncharacterized protein</fullName>
    </submittedName>
</protein>
<sequence length="205" mass="23012">MEDDSESPSHGNGDTILEPGHYTLKPGVWPINLASSASDHWTDQDAVAELLRNQKEAIMNRYSLQSEDYLALKEIDDGNHCTFAIRHPTSEVNSEKELLGYISFDKERTTIEIANLDSKLSLRSMQLGGTTQLRGFGASRSQGHGLKLAAFRLLRSGYGVQYAANIYRWTFELRGTKSNPGLVCHLKPETKRILNDQKSRFAQIK</sequence>
<evidence type="ECO:0000313" key="1">
    <source>
        <dbReference type="EMBL" id="KAL3424919.1"/>
    </source>
</evidence>
<name>A0ABR4PNK0_9HELO</name>
<keyword evidence="2" id="KW-1185">Reference proteome</keyword>
<accession>A0ABR4PNK0</accession>
<reference evidence="1 2" key="1">
    <citation type="submission" date="2024-06" db="EMBL/GenBank/DDBJ databases">
        <title>Complete genome of Phlyctema vagabunda strain 19-DSS-EL-015.</title>
        <authorList>
            <person name="Fiorenzani C."/>
        </authorList>
    </citation>
    <scope>NUCLEOTIDE SEQUENCE [LARGE SCALE GENOMIC DNA]</scope>
    <source>
        <strain evidence="1 2">19-DSS-EL-015</strain>
    </source>
</reference>
<comment type="caution">
    <text evidence="1">The sequence shown here is derived from an EMBL/GenBank/DDBJ whole genome shotgun (WGS) entry which is preliminary data.</text>
</comment>